<feature type="domain" description="ABC-2 type transporter transmembrane" evidence="6">
    <location>
        <begin position="108"/>
        <end position="311"/>
    </location>
</feature>
<organism evidence="7 8">
    <name type="scientific">Candidatus Enterococcus murrayae</name>
    <dbReference type="NCBI Taxonomy" id="2815321"/>
    <lineage>
        <taxon>Bacteria</taxon>
        <taxon>Bacillati</taxon>
        <taxon>Bacillota</taxon>
        <taxon>Bacilli</taxon>
        <taxon>Lactobacillales</taxon>
        <taxon>Enterococcaceae</taxon>
        <taxon>Enterococcus</taxon>
    </lineage>
</organism>
<evidence type="ECO:0000256" key="1">
    <source>
        <dbReference type="ARBA" id="ARBA00004141"/>
    </source>
</evidence>
<keyword evidence="2 5" id="KW-0812">Transmembrane</keyword>
<sequence length="321" mass="36274">MIAIFRNNWSRTLENKSRFFVMLGLIICSICLAIFVSDKDLFATKIGVIGAPKQEVGSNHIKVEHLTQKPEKSSLALGMYDAIVDMRNGTPKISTFKGNTYKKELTKYFKDPEAMQADKKNNDEVDSTIIGYMLMFLLMTSVTNMHLFSEDKEKHVMERIITTPMGFVKLFVNYSLFSWLLLFIPTFLIVGSVSFMGFTGKELSLGDYSILIGAIVFFGTAFSIFNASLFKAADTANMFGSMIMIITTLLSGSLFSIDNGNQFFSHLIHWLPQKQFLELVKNIEAGQSYGDNTQRGFYLISISAILLTIAIFKTRKEYIRN</sequence>
<comment type="caution">
    <text evidence="7">The sequence shown here is derived from an EMBL/GenBank/DDBJ whole genome shotgun (WGS) entry which is preliminary data.</text>
</comment>
<dbReference type="Proteomes" id="UP000664495">
    <property type="component" value="Unassembled WGS sequence"/>
</dbReference>
<feature type="transmembrane region" description="Helical" evidence="5">
    <location>
        <begin position="296"/>
        <end position="312"/>
    </location>
</feature>
<feature type="transmembrane region" description="Helical" evidence="5">
    <location>
        <begin position="20"/>
        <end position="37"/>
    </location>
</feature>
<keyword evidence="4 5" id="KW-0472">Membrane</keyword>
<keyword evidence="8" id="KW-1185">Reference proteome</keyword>
<evidence type="ECO:0000256" key="3">
    <source>
        <dbReference type="ARBA" id="ARBA00022989"/>
    </source>
</evidence>
<reference evidence="7 8" key="1">
    <citation type="submission" date="2021-03" db="EMBL/GenBank/DDBJ databases">
        <title>Enterococcal diversity collection.</title>
        <authorList>
            <person name="Gilmore M.S."/>
            <person name="Schwartzman J."/>
            <person name="Van Tyne D."/>
            <person name="Martin M."/>
            <person name="Earl A.M."/>
            <person name="Manson A.L."/>
            <person name="Straub T."/>
            <person name="Salamzade R."/>
            <person name="Saavedra J."/>
            <person name="Lebreton F."/>
            <person name="Prichula J."/>
            <person name="Schaufler K."/>
            <person name="Gaca A."/>
            <person name="Sgardioli B."/>
            <person name="Wagenaar J."/>
            <person name="Strong T."/>
        </authorList>
    </citation>
    <scope>NUCLEOTIDE SEQUENCE [LARGE SCALE GENOMIC DNA]</scope>
    <source>
        <strain evidence="7 8">MJM16</strain>
    </source>
</reference>
<dbReference type="InterPro" id="IPR051328">
    <property type="entry name" value="T7SS_ABC-Transporter"/>
</dbReference>
<evidence type="ECO:0000256" key="5">
    <source>
        <dbReference type="SAM" id="Phobius"/>
    </source>
</evidence>
<name>A0ABS3HMG8_9ENTE</name>
<dbReference type="PANTHER" id="PTHR43077:SF10">
    <property type="entry name" value="TRANSPORT PERMEASE PROTEIN"/>
    <property type="match status" value="1"/>
</dbReference>
<feature type="transmembrane region" description="Helical" evidence="5">
    <location>
        <begin position="208"/>
        <end position="227"/>
    </location>
</feature>
<keyword evidence="3 5" id="KW-1133">Transmembrane helix</keyword>
<dbReference type="Pfam" id="PF12698">
    <property type="entry name" value="ABC2_membrane_3"/>
    <property type="match status" value="1"/>
</dbReference>
<evidence type="ECO:0000313" key="7">
    <source>
        <dbReference type="EMBL" id="MBO0454645.1"/>
    </source>
</evidence>
<protein>
    <submittedName>
        <fullName evidence="7">ABC transporter permease</fullName>
    </submittedName>
</protein>
<comment type="subcellular location">
    <subcellularLocation>
        <location evidence="1">Membrane</location>
        <topology evidence="1">Multi-pass membrane protein</topology>
    </subcellularLocation>
</comment>
<dbReference type="PANTHER" id="PTHR43077">
    <property type="entry name" value="TRANSPORT PERMEASE YVFS-RELATED"/>
    <property type="match status" value="1"/>
</dbReference>
<evidence type="ECO:0000256" key="4">
    <source>
        <dbReference type="ARBA" id="ARBA00023136"/>
    </source>
</evidence>
<evidence type="ECO:0000313" key="8">
    <source>
        <dbReference type="Proteomes" id="UP000664495"/>
    </source>
</evidence>
<dbReference type="InterPro" id="IPR013525">
    <property type="entry name" value="ABC2_TM"/>
</dbReference>
<dbReference type="EMBL" id="JAFLVR010000068">
    <property type="protein sequence ID" value="MBO0454645.1"/>
    <property type="molecule type" value="Genomic_DNA"/>
</dbReference>
<feature type="transmembrane region" description="Helical" evidence="5">
    <location>
        <begin position="239"/>
        <end position="257"/>
    </location>
</feature>
<dbReference type="RefSeq" id="WP_207110375.1">
    <property type="nucleotide sequence ID" value="NZ_JAFLVR010000068.1"/>
</dbReference>
<evidence type="ECO:0000259" key="6">
    <source>
        <dbReference type="Pfam" id="PF12698"/>
    </source>
</evidence>
<feature type="transmembrane region" description="Helical" evidence="5">
    <location>
        <begin position="129"/>
        <end position="149"/>
    </location>
</feature>
<accession>A0ABS3HMG8</accession>
<evidence type="ECO:0000256" key="2">
    <source>
        <dbReference type="ARBA" id="ARBA00022692"/>
    </source>
</evidence>
<feature type="transmembrane region" description="Helical" evidence="5">
    <location>
        <begin position="170"/>
        <end position="196"/>
    </location>
</feature>
<gene>
    <name evidence="7" type="ORF">JZO85_20485</name>
</gene>
<proteinExistence type="predicted"/>